<accession>A0ABR7A5G9</accession>
<comment type="caution">
    <text evidence="4">The sequence shown here is derived from an EMBL/GenBank/DDBJ whole genome shotgun (WGS) entry which is preliminary data.</text>
</comment>
<evidence type="ECO:0000256" key="1">
    <source>
        <dbReference type="ARBA" id="ARBA00006295"/>
    </source>
</evidence>
<keyword evidence="2" id="KW-0159">Chromosome partition</keyword>
<feature type="domain" description="ParB-like N-terminal" evidence="3">
    <location>
        <begin position="24"/>
        <end position="118"/>
    </location>
</feature>
<comment type="similarity">
    <text evidence="1">Belongs to the ParB family.</text>
</comment>
<sequence>MVAKKKIATAIVANEQTTDSGVFGIYEISKIRISKTNRKHFDETKLAELAATVKAMGVLEPILIRPVTPTAEEPEEYEIVAGERRYRASIIAGLATIPAMCRNMSDEQAAEVQIIENLQREDPHPLEEALGYQNLMFKHGWTVEMLIEKLNRSKSYIYGRLKLCSLAAPLHGDFYAKKFDASTALLLARIPVPALQIRACKEILTPSFREEPLSVREAQRHITNRYTLKLADATFDIADSKLTEAPCCAKCPKRTGNQPEIFTDINPDVCTDPDCFADKTGAATENKVAKYLRNNLPVFRGEDFVQALNDARNGSGNYVIESTFITAFPHHHKNNKSKQAICAVLNKVQLGTPAAYALSDSNKFTPLYDVNHVQAALEKAGYCDNLLEAFDKNAATKYKDTYFPEEQKDSQRPAITIGAATLKATATDPYLERCRQEDLAKAKAEKELAFRIATYKRIRLNGFVNFTIESLRELAKLLLCTYAIPDDVLADLYPFGTDGSDAAVHTYIDLADKATVMNIMLDMLLGEAFSIGWNNPNQTLEYDALINIAKTEGIDVDQVRADLERPVDAIPIKRPTLSLKKKAEAA</sequence>
<evidence type="ECO:0000313" key="4">
    <source>
        <dbReference type="EMBL" id="MBC3932008.1"/>
    </source>
</evidence>
<protein>
    <submittedName>
        <fullName evidence="4">ParB/RepB/Spo0J family partition protein</fullName>
    </submittedName>
</protein>
<evidence type="ECO:0000313" key="5">
    <source>
        <dbReference type="Proteomes" id="UP000654304"/>
    </source>
</evidence>
<dbReference type="InterPro" id="IPR050336">
    <property type="entry name" value="Chromosome_partition/occlusion"/>
</dbReference>
<dbReference type="PANTHER" id="PTHR33375:SF1">
    <property type="entry name" value="CHROMOSOME-PARTITIONING PROTEIN PARB-RELATED"/>
    <property type="match status" value="1"/>
</dbReference>
<evidence type="ECO:0000256" key="2">
    <source>
        <dbReference type="ARBA" id="ARBA00022829"/>
    </source>
</evidence>
<dbReference type="PANTHER" id="PTHR33375">
    <property type="entry name" value="CHROMOSOME-PARTITIONING PROTEIN PARB-RELATED"/>
    <property type="match status" value="1"/>
</dbReference>
<evidence type="ECO:0000259" key="3">
    <source>
        <dbReference type="SMART" id="SM00470"/>
    </source>
</evidence>
<dbReference type="Pfam" id="PF02195">
    <property type="entry name" value="ParB_N"/>
    <property type="match status" value="1"/>
</dbReference>
<dbReference type="NCBIfam" id="TIGR00180">
    <property type="entry name" value="parB_part"/>
    <property type="match status" value="1"/>
</dbReference>
<dbReference type="SMART" id="SM00470">
    <property type="entry name" value="ParB"/>
    <property type="match status" value="1"/>
</dbReference>
<dbReference type="InterPro" id="IPR003115">
    <property type="entry name" value="ParB_N"/>
</dbReference>
<name>A0ABR7A5G9_9BURK</name>
<dbReference type="Gene3D" id="1.10.10.2830">
    <property type="match status" value="1"/>
</dbReference>
<dbReference type="InterPro" id="IPR004437">
    <property type="entry name" value="ParB/RepB/Spo0J"/>
</dbReference>
<organism evidence="4 5">
    <name type="scientific">Undibacterium curvum</name>
    <dbReference type="NCBI Taxonomy" id="2762294"/>
    <lineage>
        <taxon>Bacteria</taxon>
        <taxon>Pseudomonadati</taxon>
        <taxon>Pseudomonadota</taxon>
        <taxon>Betaproteobacteria</taxon>
        <taxon>Burkholderiales</taxon>
        <taxon>Oxalobacteraceae</taxon>
        <taxon>Undibacterium</taxon>
    </lineage>
</organism>
<dbReference type="Proteomes" id="UP000654304">
    <property type="component" value="Unassembled WGS sequence"/>
</dbReference>
<proteinExistence type="inferred from homology"/>
<dbReference type="Pfam" id="PF17762">
    <property type="entry name" value="HTH_ParB"/>
    <property type="match status" value="1"/>
</dbReference>
<keyword evidence="5" id="KW-1185">Reference proteome</keyword>
<dbReference type="InterPro" id="IPR041468">
    <property type="entry name" value="HTH_ParB/Spo0J"/>
</dbReference>
<dbReference type="CDD" id="cd16393">
    <property type="entry name" value="SPO0J_N"/>
    <property type="match status" value="1"/>
</dbReference>
<reference evidence="4 5" key="1">
    <citation type="submission" date="2020-08" db="EMBL/GenBank/DDBJ databases">
        <title>Novel species isolated from subtropical streams in China.</title>
        <authorList>
            <person name="Lu H."/>
        </authorList>
    </citation>
    <scope>NUCLEOTIDE SEQUENCE [LARGE SCALE GENOMIC DNA]</scope>
    <source>
        <strain evidence="4 5">CY22W</strain>
    </source>
</reference>
<dbReference type="InterPro" id="IPR036086">
    <property type="entry name" value="ParB/Sulfiredoxin_sf"/>
</dbReference>
<dbReference type="EMBL" id="JACOGD010000004">
    <property type="protein sequence ID" value="MBC3932008.1"/>
    <property type="molecule type" value="Genomic_DNA"/>
</dbReference>
<dbReference type="SUPFAM" id="SSF110849">
    <property type="entry name" value="ParB/Sulfiredoxin"/>
    <property type="match status" value="1"/>
</dbReference>
<dbReference type="Gene3D" id="3.90.1530.30">
    <property type="match status" value="1"/>
</dbReference>
<dbReference type="RefSeq" id="WP_186903689.1">
    <property type="nucleotide sequence ID" value="NZ_JACOGD010000004.1"/>
</dbReference>
<gene>
    <name evidence="4" type="ORF">H8K43_10020</name>
</gene>